<dbReference type="AlphaFoldDB" id="A0AAN9SEQ1"/>
<accession>A0AAN9SEQ1</accession>
<sequence length="77" mass="8668">MLTFSSAHILDSEEGSRDKYVKFSSQLEEAKGRKIWICTKREGDGSKADGIYIGHRKMSVNLSRYKRKADDGNNAKG</sequence>
<protein>
    <submittedName>
        <fullName evidence="1">Uncharacterized protein</fullName>
    </submittedName>
</protein>
<dbReference type="Proteomes" id="UP001386955">
    <property type="component" value="Unassembled WGS sequence"/>
</dbReference>
<reference evidence="1 2" key="1">
    <citation type="submission" date="2024-01" db="EMBL/GenBank/DDBJ databases">
        <title>The genomes of 5 underutilized Papilionoideae crops provide insights into root nodulation and disease resistanc.</title>
        <authorList>
            <person name="Jiang F."/>
        </authorList>
    </citation>
    <scope>NUCLEOTIDE SEQUENCE [LARGE SCALE GENOMIC DNA]</scope>
    <source>
        <strain evidence="1">DUOXIRENSHENG_FW03</strain>
        <tissue evidence="1">Leaves</tissue>
    </source>
</reference>
<comment type="caution">
    <text evidence="1">The sequence shown here is derived from an EMBL/GenBank/DDBJ whole genome shotgun (WGS) entry which is preliminary data.</text>
</comment>
<dbReference type="EMBL" id="JAYMYS010000004">
    <property type="protein sequence ID" value="KAK7394732.1"/>
    <property type="molecule type" value="Genomic_DNA"/>
</dbReference>
<keyword evidence="2" id="KW-1185">Reference proteome</keyword>
<evidence type="ECO:0000313" key="1">
    <source>
        <dbReference type="EMBL" id="KAK7394732.1"/>
    </source>
</evidence>
<organism evidence="1 2">
    <name type="scientific">Psophocarpus tetragonolobus</name>
    <name type="common">Winged bean</name>
    <name type="synonym">Dolichos tetragonolobus</name>
    <dbReference type="NCBI Taxonomy" id="3891"/>
    <lineage>
        <taxon>Eukaryota</taxon>
        <taxon>Viridiplantae</taxon>
        <taxon>Streptophyta</taxon>
        <taxon>Embryophyta</taxon>
        <taxon>Tracheophyta</taxon>
        <taxon>Spermatophyta</taxon>
        <taxon>Magnoliopsida</taxon>
        <taxon>eudicotyledons</taxon>
        <taxon>Gunneridae</taxon>
        <taxon>Pentapetalae</taxon>
        <taxon>rosids</taxon>
        <taxon>fabids</taxon>
        <taxon>Fabales</taxon>
        <taxon>Fabaceae</taxon>
        <taxon>Papilionoideae</taxon>
        <taxon>50 kb inversion clade</taxon>
        <taxon>NPAAA clade</taxon>
        <taxon>indigoferoid/millettioid clade</taxon>
        <taxon>Phaseoleae</taxon>
        <taxon>Psophocarpus</taxon>
    </lineage>
</organism>
<proteinExistence type="predicted"/>
<gene>
    <name evidence="1" type="ORF">VNO78_15268</name>
</gene>
<name>A0AAN9SEQ1_PSOTE</name>
<evidence type="ECO:0000313" key="2">
    <source>
        <dbReference type="Proteomes" id="UP001386955"/>
    </source>
</evidence>